<gene>
    <name evidence="2" type="ORF">METZ01_LOCUS13802</name>
</gene>
<protein>
    <submittedName>
        <fullName evidence="2">Uncharacterized protein</fullName>
    </submittedName>
</protein>
<proteinExistence type="predicted"/>
<accession>A0A381P407</accession>
<reference evidence="2" key="1">
    <citation type="submission" date="2018-05" db="EMBL/GenBank/DDBJ databases">
        <authorList>
            <person name="Lanie J.A."/>
            <person name="Ng W.-L."/>
            <person name="Kazmierczak K.M."/>
            <person name="Andrzejewski T.M."/>
            <person name="Davidsen T.M."/>
            <person name="Wayne K.J."/>
            <person name="Tettelin H."/>
            <person name="Glass J.I."/>
            <person name="Rusch D."/>
            <person name="Podicherti R."/>
            <person name="Tsui H.-C.T."/>
            <person name="Winkler M.E."/>
        </authorList>
    </citation>
    <scope>NUCLEOTIDE SEQUENCE</scope>
</reference>
<keyword evidence="1" id="KW-0472">Membrane</keyword>
<dbReference type="EMBL" id="UINC01000776">
    <property type="protein sequence ID" value="SUZ60948.1"/>
    <property type="molecule type" value="Genomic_DNA"/>
</dbReference>
<keyword evidence="1" id="KW-0812">Transmembrane</keyword>
<evidence type="ECO:0000313" key="2">
    <source>
        <dbReference type="EMBL" id="SUZ60948.1"/>
    </source>
</evidence>
<organism evidence="2">
    <name type="scientific">marine metagenome</name>
    <dbReference type="NCBI Taxonomy" id="408172"/>
    <lineage>
        <taxon>unclassified sequences</taxon>
        <taxon>metagenomes</taxon>
        <taxon>ecological metagenomes</taxon>
    </lineage>
</organism>
<feature type="transmembrane region" description="Helical" evidence="1">
    <location>
        <begin position="30"/>
        <end position="50"/>
    </location>
</feature>
<keyword evidence="1" id="KW-1133">Transmembrane helix</keyword>
<sequence>MSDLLSTSKTAKISFFLKTGTTISDLDRELHSICLGNLFTLGTIIVFFSFQQYPQTPSFFLILKHATGP</sequence>
<name>A0A381P407_9ZZZZ</name>
<dbReference type="AlphaFoldDB" id="A0A381P407"/>
<evidence type="ECO:0000256" key="1">
    <source>
        <dbReference type="SAM" id="Phobius"/>
    </source>
</evidence>